<dbReference type="Pfam" id="PF03770">
    <property type="entry name" value="IPK"/>
    <property type="match status" value="1"/>
</dbReference>
<evidence type="ECO:0000313" key="6">
    <source>
        <dbReference type="EMBL" id="KAG0268597.1"/>
    </source>
</evidence>
<evidence type="ECO:0000256" key="5">
    <source>
        <dbReference type="SAM" id="MobiDB-lite"/>
    </source>
</evidence>
<dbReference type="GO" id="GO:0005737">
    <property type="term" value="C:cytoplasm"/>
    <property type="evidence" value="ECO:0007669"/>
    <property type="project" value="TreeGrafter"/>
</dbReference>
<dbReference type="SUPFAM" id="SSF56104">
    <property type="entry name" value="SAICAR synthase-like"/>
    <property type="match status" value="1"/>
</dbReference>
<keyword evidence="3 4" id="KW-0418">Kinase</keyword>
<comment type="similarity">
    <text evidence="1 4">Belongs to the inositol phosphokinase (IPK) family.</text>
</comment>
<reference evidence="6" key="1">
    <citation type="journal article" date="2020" name="Fungal Divers.">
        <title>Resolving the Mortierellaceae phylogeny through synthesis of multi-gene phylogenetics and phylogenomics.</title>
        <authorList>
            <person name="Vandepol N."/>
            <person name="Liber J."/>
            <person name="Desiro A."/>
            <person name="Na H."/>
            <person name="Kennedy M."/>
            <person name="Barry K."/>
            <person name="Grigoriev I.V."/>
            <person name="Miller A.N."/>
            <person name="O'Donnell K."/>
            <person name="Stajich J.E."/>
            <person name="Bonito G."/>
        </authorList>
    </citation>
    <scope>NUCLEOTIDE SEQUENCE</scope>
    <source>
        <strain evidence="6">NRRL 28262</strain>
    </source>
</reference>
<proteinExistence type="inferred from homology"/>
<comment type="caution">
    <text evidence="6">The sequence shown here is derived from an EMBL/GenBank/DDBJ whole genome shotgun (WGS) entry which is preliminary data.</text>
</comment>
<evidence type="ECO:0000313" key="7">
    <source>
        <dbReference type="Proteomes" id="UP001194580"/>
    </source>
</evidence>
<dbReference type="InterPro" id="IPR005522">
    <property type="entry name" value="IPK"/>
</dbReference>
<dbReference type="GO" id="GO:0008440">
    <property type="term" value="F:inositol-1,4,5-trisphosphate 3-kinase activity"/>
    <property type="evidence" value="ECO:0007669"/>
    <property type="project" value="TreeGrafter"/>
</dbReference>
<evidence type="ECO:0000256" key="1">
    <source>
        <dbReference type="ARBA" id="ARBA00007374"/>
    </source>
</evidence>
<keyword evidence="7" id="KW-1185">Reference proteome</keyword>
<dbReference type="GO" id="GO:0000824">
    <property type="term" value="F:inositol-1,4,5,6-tetrakisphosphate 3-kinase activity"/>
    <property type="evidence" value="ECO:0007669"/>
    <property type="project" value="TreeGrafter"/>
</dbReference>
<dbReference type="Gene3D" id="3.30.470.160">
    <property type="entry name" value="Inositol polyphosphate kinase"/>
    <property type="match status" value="1"/>
</dbReference>
<evidence type="ECO:0000256" key="3">
    <source>
        <dbReference type="ARBA" id="ARBA00022777"/>
    </source>
</evidence>
<dbReference type="GO" id="GO:0032958">
    <property type="term" value="P:inositol phosphate biosynthetic process"/>
    <property type="evidence" value="ECO:0007669"/>
    <property type="project" value="InterPro"/>
</dbReference>
<feature type="compositionally biased region" description="Acidic residues" evidence="5">
    <location>
        <begin position="295"/>
        <end position="334"/>
    </location>
</feature>
<accession>A0AAD4D5M3</accession>
<dbReference type="PANTHER" id="PTHR12400:SF103">
    <property type="entry name" value="INOSITOL POLYPHOSPHATE MULTIKINASE"/>
    <property type="match status" value="1"/>
</dbReference>
<feature type="region of interest" description="Disordered" evidence="5">
    <location>
        <begin position="289"/>
        <end position="340"/>
    </location>
</feature>
<dbReference type="GO" id="GO:0005634">
    <property type="term" value="C:nucleus"/>
    <property type="evidence" value="ECO:0007669"/>
    <property type="project" value="TreeGrafter"/>
</dbReference>
<dbReference type="InterPro" id="IPR038286">
    <property type="entry name" value="IPK_sf"/>
</dbReference>
<dbReference type="EC" id="2.7.-.-" evidence="4"/>
<dbReference type="Proteomes" id="UP001194580">
    <property type="component" value="Unassembled WGS sequence"/>
</dbReference>
<dbReference type="AlphaFoldDB" id="A0AAD4D5M3"/>
<dbReference type="EMBL" id="JAAAIL010001506">
    <property type="protein sequence ID" value="KAG0268597.1"/>
    <property type="molecule type" value="Genomic_DNA"/>
</dbReference>
<name>A0AAD4D5M3_9FUNG</name>
<evidence type="ECO:0000256" key="4">
    <source>
        <dbReference type="RuleBase" id="RU363090"/>
    </source>
</evidence>
<keyword evidence="2 4" id="KW-0808">Transferase</keyword>
<dbReference type="PANTHER" id="PTHR12400">
    <property type="entry name" value="INOSITOL POLYPHOSPHATE KINASE"/>
    <property type="match status" value="1"/>
</dbReference>
<dbReference type="GO" id="GO:0046854">
    <property type="term" value="P:phosphatidylinositol phosphate biosynthetic process"/>
    <property type="evidence" value="ECO:0007669"/>
    <property type="project" value="TreeGrafter"/>
</dbReference>
<organism evidence="6 7">
    <name type="scientific">Linnemannia exigua</name>
    <dbReference type="NCBI Taxonomy" id="604196"/>
    <lineage>
        <taxon>Eukaryota</taxon>
        <taxon>Fungi</taxon>
        <taxon>Fungi incertae sedis</taxon>
        <taxon>Mucoromycota</taxon>
        <taxon>Mortierellomycotina</taxon>
        <taxon>Mortierellomycetes</taxon>
        <taxon>Mortierellales</taxon>
        <taxon>Mortierellaceae</taxon>
        <taxon>Linnemannia</taxon>
    </lineage>
</organism>
<evidence type="ECO:0000256" key="2">
    <source>
        <dbReference type="ARBA" id="ARBA00022679"/>
    </source>
</evidence>
<gene>
    <name evidence="6" type="ORF">BGZ95_002398</name>
</gene>
<protein>
    <recommendedName>
        <fullName evidence="4">Kinase</fullName>
        <ecNumber evidence="4">2.7.-.-</ecNumber>
    </recommendedName>
</protein>
<sequence>MILNPLSNQVGGHDGVLSMGDDNEIIVKPALPQELKFYEESALHAELASWMPTYYGTLTLTRNQQTGQDGDQTTITSHPPTIKALNGYALSDMMAASTLEKQHDPTAVDVVAAAAVAIDDGARDDECICLENVSLGFKKPCVLDLKMGTQLYDDDASEEKKARLGIVAASSTSLPLGFRMTGFEVYDSEKNDFTKYSKQYGKSLTEETVLDGIRKYFAAKLGPERMRLIIERFVNDLTDFLATIETQELRMRSSSLLMVYEGDAEAFDAGLELEQEKIAAVVARAQAHLEKAGQEEEGEDNEDEDEDEDKDEEDEEDEEDEDYDDYEDDEDDGEVAQKVTDMRLIDFAHSTWTPGLGPDEGVVKGVKSALALFERLLQEDYPIEA</sequence>